<evidence type="ECO:0000313" key="2">
    <source>
        <dbReference type="EMBL" id="CRY95435.1"/>
    </source>
</evidence>
<accession>A0A0H5Q233</accession>
<dbReference type="AlphaFoldDB" id="A0A0H5Q233"/>
<geneLocation type="plasmid" evidence="2">
    <name>pRGRH0625</name>
</geneLocation>
<feature type="coiled-coil region" evidence="1">
    <location>
        <begin position="220"/>
        <end position="321"/>
    </location>
</feature>
<reference evidence="2" key="2">
    <citation type="submission" date="2015-07" db="EMBL/GenBank/DDBJ databases">
        <title>Plasmids, circular viruses and viroids from rat gut.</title>
        <authorList>
            <person name="Jorgensen T.J."/>
            <person name="Hansen M.A."/>
            <person name="Xu Z."/>
            <person name="Tabak M.A."/>
            <person name="Sorensen S.J."/>
            <person name="Hansen L.H."/>
        </authorList>
    </citation>
    <scope>NUCLEOTIDE SEQUENCE</scope>
    <source>
        <plasmid evidence="2">pRGRH0625</plasmid>
    </source>
</reference>
<dbReference type="CDD" id="cd17242">
    <property type="entry name" value="MobM_relaxase"/>
    <property type="match status" value="1"/>
</dbReference>
<proteinExistence type="predicted"/>
<dbReference type="EMBL" id="LN853252">
    <property type="protein sequence ID" value="CRY95435.1"/>
    <property type="molecule type" value="Genomic_DNA"/>
</dbReference>
<keyword evidence="2" id="KW-0614">Plasmid</keyword>
<reference evidence="2" key="1">
    <citation type="submission" date="2015-06" db="EMBL/GenBank/DDBJ databases">
        <authorList>
            <person name="Joergensen T."/>
        </authorList>
    </citation>
    <scope>NUCLEOTIDE SEQUENCE</scope>
    <source>
        <plasmid evidence="2">pRGRH0625</plasmid>
    </source>
</reference>
<evidence type="ECO:0008006" key="3">
    <source>
        <dbReference type="Google" id="ProtNLM"/>
    </source>
</evidence>
<protein>
    <recommendedName>
        <fullName evidence="3">Plasmid recombination enzyme</fullName>
    </recommendedName>
</protein>
<dbReference type="InterPro" id="IPR001668">
    <property type="entry name" value="Mob_Pre"/>
</dbReference>
<dbReference type="Pfam" id="PF01076">
    <property type="entry name" value="Mob_Pre"/>
    <property type="match status" value="1"/>
</dbReference>
<dbReference type="GO" id="GO:0003677">
    <property type="term" value="F:DNA binding"/>
    <property type="evidence" value="ECO:0007669"/>
    <property type="project" value="InterPro"/>
</dbReference>
<dbReference type="GO" id="GO:0006310">
    <property type="term" value="P:DNA recombination"/>
    <property type="evidence" value="ECO:0007669"/>
    <property type="project" value="InterPro"/>
</dbReference>
<dbReference type="Gene3D" id="3.30.930.30">
    <property type="match status" value="1"/>
</dbReference>
<sequence>MGYAIMRLAPRSMQGAQAMLAHALRETVPANAIEGAPRPEPLAGVATSAQGMAKVRAAVQACKEAKRWQKSIKPVLDVLVTFSRDDLARLTKEQQDDYFARSLAFATERFGGPENVLTAVVHRDEATPHMQLLVLARYDDVRLSASKFMGGKGQLHQLQNDFWKACGKPFGMQRGEPRTGAKNLPVRQLYGALAAGAEPPELLEVPEVSLKDRLVAPERIAQRQRAIEQNNQTIEQLRAQAARGRGLHPELLAREAERYRAAVRRADLAEQQAQEAAKRASEALKAAEQGERYLADLDRRLEARQRDLAKVDADIDRLREMRDRERGLDR</sequence>
<evidence type="ECO:0000256" key="1">
    <source>
        <dbReference type="SAM" id="Coils"/>
    </source>
</evidence>
<keyword evidence="1" id="KW-0175">Coiled coil</keyword>
<name>A0A0H5Q233_9ZZZZ</name>
<organism evidence="2">
    <name type="scientific">uncultured prokaryote</name>
    <dbReference type="NCBI Taxonomy" id="198431"/>
    <lineage>
        <taxon>unclassified sequences</taxon>
        <taxon>environmental samples</taxon>
    </lineage>
</organism>